<name>A0A0A9ENZ9_ARUDO</name>
<accession>A0A0A9ENZ9</accession>
<sequence>MHEVQEASKDVEEIKRAEIHMKLKIANLADLSIGLTSIEIFPSPPRAP</sequence>
<proteinExistence type="predicted"/>
<protein>
    <submittedName>
        <fullName evidence="1">Uncharacterized protein</fullName>
    </submittedName>
</protein>
<dbReference type="AlphaFoldDB" id="A0A0A9ENZ9"/>
<reference evidence="1" key="1">
    <citation type="submission" date="2014-09" db="EMBL/GenBank/DDBJ databases">
        <authorList>
            <person name="Magalhaes I.L.F."/>
            <person name="Oliveira U."/>
            <person name="Santos F.R."/>
            <person name="Vidigal T.H.D.A."/>
            <person name="Brescovit A.D."/>
            <person name="Santos A.J."/>
        </authorList>
    </citation>
    <scope>NUCLEOTIDE SEQUENCE</scope>
    <source>
        <tissue evidence="1">Shoot tissue taken approximately 20 cm above the soil surface</tissue>
    </source>
</reference>
<organism evidence="1">
    <name type="scientific">Arundo donax</name>
    <name type="common">Giant reed</name>
    <name type="synonym">Donax arundinaceus</name>
    <dbReference type="NCBI Taxonomy" id="35708"/>
    <lineage>
        <taxon>Eukaryota</taxon>
        <taxon>Viridiplantae</taxon>
        <taxon>Streptophyta</taxon>
        <taxon>Embryophyta</taxon>
        <taxon>Tracheophyta</taxon>
        <taxon>Spermatophyta</taxon>
        <taxon>Magnoliopsida</taxon>
        <taxon>Liliopsida</taxon>
        <taxon>Poales</taxon>
        <taxon>Poaceae</taxon>
        <taxon>PACMAD clade</taxon>
        <taxon>Arundinoideae</taxon>
        <taxon>Arundineae</taxon>
        <taxon>Arundo</taxon>
    </lineage>
</organism>
<evidence type="ECO:0000313" key="1">
    <source>
        <dbReference type="EMBL" id="JAD97762.1"/>
    </source>
</evidence>
<dbReference type="EMBL" id="GBRH01200133">
    <property type="protein sequence ID" value="JAD97762.1"/>
    <property type="molecule type" value="Transcribed_RNA"/>
</dbReference>
<reference evidence="1" key="2">
    <citation type="journal article" date="2015" name="Data Brief">
        <title>Shoot transcriptome of the giant reed, Arundo donax.</title>
        <authorList>
            <person name="Barrero R.A."/>
            <person name="Guerrero F.D."/>
            <person name="Moolhuijzen P."/>
            <person name="Goolsby J.A."/>
            <person name="Tidwell J."/>
            <person name="Bellgard S.E."/>
            <person name="Bellgard M.I."/>
        </authorList>
    </citation>
    <scope>NUCLEOTIDE SEQUENCE</scope>
    <source>
        <tissue evidence="1">Shoot tissue taken approximately 20 cm above the soil surface</tissue>
    </source>
</reference>